<dbReference type="SUPFAM" id="SSF57783">
    <property type="entry name" value="Zinc beta-ribbon"/>
    <property type="match status" value="1"/>
</dbReference>
<evidence type="ECO:0000256" key="9">
    <source>
        <dbReference type="ARBA" id="ARBA00022842"/>
    </source>
</evidence>
<feature type="region of interest" description="Disordered" evidence="14">
    <location>
        <begin position="435"/>
        <end position="517"/>
    </location>
</feature>
<comment type="domain">
    <text evidence="12">Contains an N-terminal zinc-binding domain, a central core domain that contains the primase activity, and a C-terminal DnaB-binding domain.</text>
</comment>
<dbReference type="InterPro" id="IPR030846">
    <property type="entry name" value="DnaG_bac"/>
</dbReference>
<evidence type="ECO:0000259" key="15">
    <source>
        <dbReference type="PROSITE" id="PS50880"/>
    </source>
</evidence>
<keyword evidence="17" id="KW-1185">Reference proteome</keyword>
<dbReference type="EMBL" id="BAAAQY010000001">
    <property type="protein sequence ID" value="GAA2222519.1"/>
    <property type="molecule type" value="Genomic_DNA"/>
</dbReference>
<dbReference type="InterPro" id="IPR006171">
    <property type="entry name" value="TOPRIM_dom"/>
</dbReference>
<comment type="subunit">
    <text evidence="12">Monomer. Interacts with DnaB.</text>
</comment>
<dbReference type="NCBIfam" id="TIGR01391">
    <property type="entry name" value="dnaG"/>
    <property type="match status" value="1"/>
</dbReference>
<dbReference type="Pfam" id="PF08275">
    <property type="entry name" value="DNAG_N"/>
    <property type="match status" value="1"/>
</dbReference>
<comment type="catalytic activity">
    <reaction evidence="12">
        <text>ssDNA + n NTP = ssDNA/pppN(pN)n-1 hybrid + (n-1) diphosphate.</text>
        <dbReference type="EC" id="2.7.7.101"/>
    </reaction>
</comment>
<sequence length="675" mass="73050">MAGLIRRGDIDEVRSRINIADVVGQFVTLKSAGVGSMKGLCPFHDERSPSFHVRPQVGYYHCFGCGEGGDVFTFLQKMDHVTFSEAVERLAASIGFELHYEDGSAPGADHGNRARLLAANDAAREFFAEQLTAPGAEAARSFLGERGFDPAAAARFGVGYAPQGWDNLGKHLRGRGFTEAELTAAGLLSAGDRGSYDRFRGRLIWPIRDQTGQTVGFGARRLYDDDKGPKYLNTPETAIYHKAQVLYGLDLAKRDIARSRQVVVVEGYTDVMACHLAGVTTAVATCGTSFGVDHIKIMRRVLSDDTSGLGEVVFTFDPDAAGQKAALRAFSEEQRFAAQTYVAIAPDGLDPCDLRLAKGDDAVRRMVKSKKPMFEFVIKQRLSAYDLDSVEGRVAALREAAPVVADIRDSALRPAYTRELAKMLAVDLPEVTAEVERASRRGRGADSSGRQSGSSDGAQRSVDRGGQGRDLQRVGRQGPAQRVDPSAGSGVVTAVPATGGGAVPSLTDLAPAPEQRPRISLTHLPATTAVRTERDALMAILQAPQVVGPELIAHAVVCGFSSAPLAAVRDSIGRNVSALAQQDWVAVVQADVPEECRSLVEELAVAPIPERPERQIEAYLRSIVRDLVQRHLRRRKDELIARLQRTDAVADPSGYRELQVQLVQLESDRRAFQAE</sequence>
<evidence type="ECO:0000256" key="4">
    <source>
        <dbReference type="ARBA" id="ARBA00022695"/>
    </source>
</evidence>
<dbReference type="HAMAP" id="MF_00974">
    <property type="entry name" value="DNA_primase_DnaG"/>
    <property type="match status" value="1"/>
</dbReference>
<feature type="domain" description="Toprim" evidence="15">
    <location>
        <begin position="260"/>
        <end position="346"/>
    </location>
</feature>
<dbReference type="InterPro" id="IPR037068">
    <property type="entry name" value="DNA_primase_core_N_sf"/>
</dbReference>
<keyword evidence="5 12" id="KW-0235">DNA replication</keyword>
<dbReference type="Pfam" id="PF08278">
    <property type="entry name" value="DnaG_DnaB_bind"/>
    <property type="match status" value="1"/>
</dbReference>
<dbReference type="InterPro" id="IPR019475">
    <property type="entry name" value="DNA_primase_DnaB-bd"/>
</dbReference>
<keyword evidence="8 12" id="KW-0862">Zinc</keyword>
<feature type="compositionally biased region" description="Low complexity" evidence="14">
    <location>
        <begin position="486"/>
        <end position="497"/>
    </location>
</feature>
<dbReference type="InterPro" id="IPR013264">
    <property type="entry name" value="DNAG_N"/>
</dbReference>
<accession>A0ABN3D6X2</accession>
<keyword evidence="7 12" id="KW-0863">Zinc-finger</keyword>
<dbReference type="Gene3D" id="3.90.980.10">
    <property type="entry name" value="DNA primase, catalytic core, N-terminal domain"/>
    <property type="match status" value="1"/>
</dbReference>
<dbReference type="Pfam" id="PF10410">
    <property type="entry name" value="DnaB_bind"/>
    <property type="match status" value="1"/>
</dbReference>
<dbReference type="SUPFAM" id="SSF56731">
    <property type="entry name" value="DNA primase core"/>
    <property type="match status" value="1"/>
</dbReference>
<dbReference type="InterPro" id="IPR013173">
    <property type="entry name" value="DNA_primase_DnaG_DnaB-bd_dom"/>
</dbReference>
<dbReference type="SMART" id="SM00400">
    <property type="entry name" value="ZnF_CHCC"/>
    <property type="match status" value="1"/>
</dbReference>
<evidence type="ECO:0000256" key="1">
    <source>
        <dbReference type="ARBA" id="ARBA00022478"/>
    </source>
</evidence>
<evidence type="ECO:0000256" key="8">
    <source>
        <dbReference type="ARBA" id="ARBA00022833"/>
    </source>
</evidence>
<evidence type="ECO:0000256" key="7">
    <source>
        <dbReference type="ARBA" id="ARBA00022771"/>
    </source>
</evidence>
<dbReference type="InterPro" id="IPR034151">
    <property type="entry name" value="TOPRIM_DnaG_bac"/>
</dbReference>
<dbReference type="InterPro" id="IPR036977">
    <property type="entry name" value="DNA_primase_Znf_CHC2"/>
</dbReference>
<comment type="cofactor">
    <cofactor evidence="12 13">
        <name>Zn(2+)</name>
        <dbReference type="ChEBI" id="CHEBI:29105"/>
    </cofactor>
    <text evidence="12 13">Binds 1 zinc ion per monomer.</text>
</comment>
<keyword evidence="10 12" id="KW-0238">DNA-binding</keyword>
<feature type="compositionally biased region" description="Low complexity" evidence="14">
    <location>
        <begin position="445"/>
        <end position="460"/>
    </location>
</feature>
<evidence type="ECO:0000256" key="14">
    <source>
        <dbReference type="SAM" id="MobiDB-lite"/>
    </source>
</evidence>
<dbReference type="EC" id="2.7.7.101" evidence="12"/>
<comment type="similarity">
    <text evidence="12 13">Belongs to the DnaG primase family.</text>
</comment>
<dbReference type="InterPro" id="IPR006295">
    <property type="entry name" value="DNA_primase_DnaG"/>
</dbReference>
<dbReference type="PROSITE" id="PS50880">
    <property type="entry name" value="TOPRIM"/>
    <property type="match status" value="1"/>
</dbReference>
<dbReference type="RefSeq" id="WP_259477888.1">
    <property type="nucleotide sequence ID" value="NZ_BAAAQY010000001.1"/>
</dbReference>
<evidence type="ECO:0000256" key="13">
    <source>
        <dbReference type="PIRNR" id="PIRNR002811"/>
    </source>
</evidence>
<dbReference type="Pfam" id="PF13662">
    <property type="entry name" value="Toprim_4"/>
    <property type="match status" value="1"/>
</dbReference>
<evidence type="ECO:0000256" key="12">
    <source>
        <dbReference type="HAMAP-Rule" id="MF_00974"/>
    </source>
</evidence>
<proteinExistence type="inferred from homology"/>
<dbReference type="PANTHER" id="PTHR30313">
    <property type="entry name" value="DNA PRIMASE"/>
    <property type="match status" value="1"/>
</dbReference>
<protein>
    <recommendedName>
        <fullName evidence="12 13">DNA primase</fullName>
        <ecNumber evidence="12">2.7.7.101</ecNumber>
    </recommendedName>
</protein>
<dbReference type="Gene3D" id="3.90.580.10">
    <property type="entry name" value="Zinc finger, CHC2-type domain"/>
    <property type="match status" value="1"/>
</dbReference>
<dbReference type="Proteomes" id="UP001500929">
    <property type="component" value="Unassembled WGS sequence"/>
</dbReference>
<evidence type="ECO:0000256" key="2">
    <source>
        <dbReference type="ARBA" id="ARBA00022515"/>
    </source>
</evidence>
<evidence type="ECO:0000256" key="5">
    <source>
        <dbReference type="ARBA" id="ARBA00022705"/>
    </source>
</evidence>
<dbReference type="SMART" id="SM00493">
    <property type="entry name" value="TOPRIM"/>
    <property type="match status" value="1"/>
</dbReference>
<evidence type="ECO:0000256" key="11">
    <source>
        <dbReference type="ARBA" id="ARBA00023163"/>
    </source>
</evidence>
<evidence type="ECO:0000256" key="3">
    <source>
        <dbReference type="ARBA" id="ARBA00022679"/>
    </source>
</evidence>
<dbReference type="PANTHER" id="PTHR30313:SF2">
    <property type="entry name" value="DNA PRIMASE"/>
    <property type="match status" value="1"/>
</dbReference>
<keyword evidence="11 12" id="KW-0804">Transcription</keyword>
<keyword evidence="1 12" id="KW-0240">DNA-directed RNA polymerase</keyword>
<dbReference type="PIRSF" id="PIRSF002811">
    <property type="entry name" value="DnaG"/>
    <property type="match status" value="1"/>
</dbReference>
<comment type="function">
    <text evidence="12 13">RNA polymerase that catalyzes the synthesis of short RNA molecules used as primers for DNA polymerase during DNA replication.</text>
</comment>
<evidence type="ECO:0000256" key="6">
    <source>
        <dbReference type="ARBA" id="ARBA00022723"/>
    </source>
</evidence>
<dbReference type="Gene3D" id="3.40.1360.10">
    <property type="match status" value="1"/>
</dbReference>
<dbReference type="CDD" id="cd03364">
    <property type="entry name" value="TOPRIM_DnaG_primases"/>
    <property type="match status" value="1"/>
</dbReference>
<feature type="zinc finger region" description="CHC2-type" evidence="12">
    <location>
        <begin position="41"/>
        <end position="65"/>
    </location>
</feature>
<keyword evidence="3 12" id="KW-0808">Transferase</keyword>
<evidence type="ECO:0000256" key="10">
    <source>
        <dbReference type="ARBA" id="ARBA00023125"/>
    </source>
</evidence>
<dbReference type="Pfam" id="PF01807">
    <property type="entry name" value="Zn_ribbon_DnaG"/>
    <property type="match status" value="1"/>
</dbReference>
<gene>
    <name evidence="12 16" type="primary">dnaG</name>
    <name evidence="16" type="ORF">GCM10009851_01640</name>
</gene>
<dbReference type="InterPro" id="IPR050219">
    <property type="entry name" value="DnaG_primase"/>
</dbReference>
<keyword evidence="9" id="KW-0460">Magnesium</keyword>
<keyword evidence="2 12" id="KW-0639">Primosome</keyword>
<dbReference type="InterPro" id="IPR002694">
    <property type="entry name" value="Znf_CHC2"/>
</dbReference>
<feature type="compositionally biased region" description="Basic and acidic residues" evidence="14">
    <location>
        <begin position="461"/>
        <end position="473"/>
    </location>
</feature>
<evidence type="ECO:0000313" key="17">
    <source>
        <dbReference type="Proteomes" id="UP001500929"/>
    </source>
</evidence>
<keyword evidence="4 12" id="KW-0548">Nucleotidyltransferase</keyword>
<keyword evidence="6 12" id="KW-0479">Metal-binding</keyword>
<comment type="caution">
    <text evidence="16">The sequence shown here is derived from an EMBL/GenBank/DDBJ whole genome shotgun (WGS) entry which is preliminary data.</text>
</comment>
<evidence type="ECO:0000313" key="16">
    <source>
        <dbReference type="EMBL" id="GAA2222519.1"/>
    </source>
</evidence>
<name>A0ABN3D6X2_9MICO</name>
<organism evidence="16 17">
    <name type="scientific">Herbiconiux moechotypicola</name>
    <dbReference type="NCBI Taxonomy" id="637393"/>
    <lineage>
        <taxon>Bacteria</taxon>
        <taxon>Bacillati</taxon>
        <taxon>Actinomycetota</taxon>
        <taxon>Actinomycetes</taxon>
        <taxon>Micrococcales</taxon>
        <taxon>Microbacteriaceae</taxon>
        <taxon>Herbiconiux</taxon>
    </lineage>
</organism>
<reference evidence="16 17" key="1">
    <citation type="journal article" date="2019" name="Int. J. Syst. Evol. Microbiol.">
        <title>The Global Catalogue of Microorganisms (GCM) 10K type strain sequencing project: providing services to taxonomists for standard genome sequencing and annotation.</title>
        <authorList>
            <consortium name="The Broad Institute Genomics Platform"/>
            <consortium name="The Broad Institute Genome Sequencing Center for Infectious Disease"/>
            <person name="Wu L."/>
            <person name="Ma J."/>
        </authorList>
    </citation>
    <scope>NUCLEOTIDE SEQUENCE [LARGE SCALE GENOMIC DNA]</scope>
    <source>
        <strain evidence="16 17">JCM 16117</strain>
    </source>
</reference>